<name>A0A2R5G354_9STRA</name>
<protein>
    <recommendedName>
        <fullName evidence="3">Nucleotide-diphospho-sugar transferase domain-containing protein</fullName>
    </recommendedName>
</protein>
<evidence type="ECO:0000313" key="1">
    <source>
        <dbReference type="EMBL" id="GBG24168.1"/>
    </source>
</evidence>
<proteinExistence type="predicted"/>
<dbReference type="InParanoid" id="A0A2R5G354"/>
<evidence type="ECO:0000313" key="2">
    <source>
        <dbReference type="Proteomes" id="UP000241890"/>
    </source>
</evidence>
<reference evidence="1 2" key="1">
    <citation type="submission" date="2017-12" db="EMBL/GenBank/DDBJ databases">
        <title>Sequencing, de novo assembly and annotation of complete genome of a new Thraustochytrid species, strain FCC1311.</title>
        <authorList>
            <person name="Sedici K."/>
            <person name="Godart F."/>
            <person name="Aiese Cigliano R."/>
            <person name="Sanseverino W."/>
            <person name="Barakat M."/>
            <person name="Ortet P."/>
            <person name="Marechal E."/>
            <person name="Cagnac O."/>
            <person name="Amato A."/>
        </authorList>
    </citation>
    <scope>NUCLEOTIDE SEQUENCE [LARGE SCALE GENOMIC DNA]</scope>
</reference>
<comment type="caution">
    <text evidence="1">The sequence shown here is derived from an EMBL/GenBank/DDBJ whole genome shotgun (WGS) entry which is preliminary data.</text>
</comment>
<dbReference type="Proteomes" id="UP000241890">
    <property type="component" value="Unassembled WGS sequence"/>
</dbReference>
<dbReference type="EMBL" id="BEYU01000004">
    <property type="protein sequence ID" value="GBG24168.1"/>
    <property type="molecule type" value="Genomic_DNA"/>
</dbReference>
<organism evidence="1 2">
    <name type="scientific">Hondaea fermentalgiana</name>
    <dbReference type="NCBI Taxonomy" id="2315210"/>
    <lineage>
        <taxon>Eukaryota</taxon>
        <taxon>Sar</taxon>
        <taxon>Stramenopiles</taxon>
        <taxon>Bigyra</taxon>
        <taxon>Labyrinthulomycetes</taxon>
        <taxon>Thraustochytrida</taxon>
        <taxon>Thraustochytriidae</taxon>
        <taxon>Hondaea</taxon>
    </lineage>
</organism>
<dbReference type="AlphaFoldDB" id="A0A2R5G354"/>
<accession>A0A2R5G354</accession>
<gene>
    <name evidence="1" type="ORF">FCC1311_003862</name>
</gene>
<sequence length="717" mass="81045">MSVLFALVVVDPIDLVQDSGSMFDYVAFDGLKELETGSFQRGSAQFAVTTIVRDFGDDFEQGLEELADKYLDKRTLLKRMQLLHIAALAEQVNALNAKSTTRVADLIVVTNPAGLTRKDIRQILRKGARVEVVEAGFEMRALWSLGGYKSVFYLRPGMRIKQEQDLGKIWAKMRGSQCAIWGTQAAAQPKKEIDSSLRRRELRINAREDVMDSPASRKLALPPRTVSDTNPAIDLNKMPKLSTPLVDWAKDKNMRPALALMLTPQPSRYAADAAKYTDEAWFRPTSLDECTVGTLAGYAVRSRKCGLGKFVEAIPVENLLAGTPMKGVYPLPIEVAWQKETVMPSAGQLASWLYGQLELSVAKACAKAYQVERMAKVAKEQLLDVSSRPRRPRPRQGRFAHQAMVMKTHILTPRVNQTLHGWAHSVYEEGGEVLAAFQGRHSPETYALFKAEQKRSVETGFELIQLDSDGIVQNTIPFEAPDGFAKACETFYNTLLCQKVGPNATKIIFPREHYSVNRFMWFHTFASSMVIFKHMLDSRPDLEYLWLFDYDVTFTGKLSALFDKVGHDDADMLAVSWQFSNDPKTVLKREAATEDVNMWKGVASFWQPRLRKGRINAGALRLSRRMMQWSLEVAYTPLNWAIDEVFFFDTCERNKPSCKYASFQLYGFLDGSRSFYNYDSVGFEKSLQDNNGRPTYKLRHAVKLANFSASLEPWLLS</sequence>
<evidence type="ECO:0008006" key="3">
    <source>
        <dbReference type="Google" id="ProtNLM"/>
    </source>
</evidence>
<keyword evidence="2" id="KW-1185">Reference proteome</keyword>